<reference evidence="1" key="1">
    <citation type="journal article" date="2015" name="Nature">
        <title>Complex archaea that bridge the gap between prokaryotes and eukaryotes.</title>
        <authorList>
            <person name="Spang A."/>
            <person name="Saw J.H."/>
            <person name="Jorgensen S.L."/>
            <person name="Zaremba-Niedzwiedzka K."/>
            <person name="Martijn J."/>
            <person name="Lind A.E."/>
            <person name="van Eijk R."/>
            <person name="Schleper C."/>
            <person name="Guy L."/>
            <person name="Ettema T.J."/>
        </authorList>
    </citation>
    <scope>NUCLEOTIDE SEQUENCE</scope>
</reference>
<gene>
    <name evidence="1" type="ORF">LCGC14_2537770</name>
</gene>
<accession>A0A0F9ARP9</accession>
<name>A0A0F9ARP9_9ZZZZ</name>
<sequence length="60" mass="6750">MNSEPLNIENIKNLQEKLSSLIGVSGHEEDVSNFILNEIKENNLADKFWIDPIGNVLAIK</sequence>
<dbReference type="AlphaFoldDB" id="A0A0F9ARP9"/>
<dbReference type="SUPFAM" id="SSF53187">
    <property type="entry name" value="Zn-dependent exopeptidases"/>
    <property type="match status" value="1"/>
</dbReference>
<dbReference type="Gene3D" id="3.40.630.10">
    <property type="entry name" value="Zn peptidases"/>
    <property type="match status" value="1"/>
</dbReference>
<dbReference type="EMBL" id="LAZR01041342">
    <property type="protein sequence ID" value="KKL12239.1"/>
    <property type="molecule type" value="Genomic_DNA"/>
</dbReference>
<comment type="caution">
    <text evidence="1">The sequence shown here is derived from an EMBL/GenBank/DDBJ whole genome shotgun (WGS) entry which is preliminary data.</text>
</comment>
<protein>
    <submittedName>
        <fullName evidence="1">Uncharacterized protein</fullName>
    </submittedName>
</protein>
<feature type="non-terminal residue" evidence="1">
    <location>
        <position position="60"/>
    </location>
</feature>
<evidence type="ECO:0000313" key="1">
    <source>
        <dbReference type="EMBL" id="KKL12239.1"/>
    </source>
</evidence>
<organism evidence="1">
    <name type="scientific">marine sediment metagenome</name>
    <dbReference type="NCBI Taxonomy" id="412755"/>
    <lineage>
        <taxon>unclassified sequences</taxon>
        <taxon>metagenomes</taxon>
        <taxon>ecological metagenomes</taxon>
    </lineage>
</organism>
<proteinExistence type="predicted"/>